<reference evidence="8 9" key="1">
    <citation type="journal article" date="2016" name="Genome Biol. Evol.">
        <title>Divergent and convergent evolution of fungal pathogenicity.</title>
        <authorList>
            <person name="Shang Y."/>
            <person name="Xiao G."/>
            <person name="Zheng P."/>
            <person name="Cen K."/>
            <person name="Zhan S."/>
            <person name="Wang C."/>
        </authorList>
    </citation>
    <scope>NUCLEOTIDE SEQUENCE [LARGE SCALE GENOMIC DNA]</scope>
    <source>
        <strain evidence="8 9">ARSEF 2679</strain>
    </source>
</reference>
<comment type="caution">
    <text evidence="8">The sequence shown here is derived from an EMBL/GenBank/DDBJ whole genome shotgun (WGS) entry which is preliminary data.</text>
</comment>
<dbReference type="RefSeq" id="XP_018707499.1">
    <property type="nucleotide sequence ID" value="XM_018845776.1"/>
</dbReference>
<evidence type="ECO:0000256" key="2">
    <source>
        <dbReference type="ARBA" id="ARBA00004240"/>
    </source>
</evidence>
<dbReference type="GO" id="GO:0005783">
    <property type="term" value="C:endoplasmic reticulum"/>
    <property type="evidence" value="ECO:0007669"/>
    <property type="project" value="UniProtKB-SubCell"/>
</dbReference>
<evidence type="ECO:0000256" key="7">
    <source>
        <dbReference type="SAM" id="MobiDB-lite"/>
    </source>
</evidence>
<feature type="compositionally biased region" description="Low complexity" evidence="7">
    <location>
        <begin position="1"/>
        <end position="13"/>
    </location>
</feature>
<proteinExistence type="predicted"/>
<dbReference type="PANTHER" id="PTHR48182">
    <property type="entry name" value="PROTEIN SERAC1"/>
    <property type="match status" value="1"/>
</dbReference>
<comment type="subcellular location">
    <subcellularLocation>
        <location evidence="2">Endoplasmic reticulum</location>
    </subcellularLocation>
    <subcellularLocation>
        <location evidence="3">Membrane</location>
    </subcellularLocation>
    <subcellularLocation>
        <location evidence="1">Mitochondrion</location>
    </subcellularLocation>
</comment>
<evidence type="ECO:0000256" key="5">
    <source>
        <dbReference type="ARBA" id="ARBA00023128"/>
    </source>
</evidence>
<dbReference type="GO" id="GO:0005739">
    <property type="term" value="C:mitochondrion"/>
    <property type="evidence" value="ECO:0007669"/>
    <property type="project" value="UniProtKB-SubCell"/>
</dbReference>
<dbReference type="Gene3D" id="3.40.50.1820">
    <property type="entry name" value="alpha/beta hydrolase"/>
    <property type="match status" value="1"/>
</dbReference>
<accession>A0A168CP68</accession>
<dbReference type="OrthoDB" id="7464126at2759"/>
<dbReference type="InterPro" id="IPR029058">
    <property type="entry name" value="AB_hydrolase_fold"/>
</dbReference>
<protein>
    <submittedName>
        <fullName evidence="8">LipA and NB-ARC domain protein</fullName>
    </submittedName>
</protein>
<evidence type="ECO:0000313" key="8">
    <source>
        <dbReference type="EMBL" id="OAA71618.1"/>
    </source>
</evidence>
<sequence length="472" mass="50404">MAAASDASTSKASPTFKSHTMGNTNRDNISRYETTAVYTHPDAEVDIVLVHGLNGRPDATWTAADGTFWPTDLLPEALRGVPANVLVYGYNADVYSRQNDRSASDNFIHQHAQTLVTSLALFRRGEGRARNPLLWVAHSLGGVLVKRALLYAADLRAAHHDDYRAVFVSTYGLAFLGTPHTGSGAATWGRALQAMSDAVLPRRLFDSEPVLLRTLRKDNETLANINSHFLDVYQRFRIHMVHENHKTDLKGTKALVVDANSASPQLPGVTYYGVEATHSQMCKFASANAPGFRALSTDIRQWVLDAPALISRRWAAEDAERVARLRSELSERMATASYHYAASVASSVASSDAPPSPAPAYVAIATPPPAYEEQHCLSAPPSPPQYSAAATAPAACHCHCCHGSGPQEDNVAAVVRGITAAASIACSVAEAVVVGATDLAAATLSSSLSSRCCPHAATSGQRHGDSILPQFV</sequence>
<dbReference type="GO" id="GO:0016020">
    <property type="term" value="C:membrane"/>
    <property type="evidence" value="ECO:0007669"/>
    <property type="project" value="UniProtKB-SubCell"/>
</dbReference>
<dbReference type="AlphaFoldDB" id="A0A168CP68"/>
<evidence type="ECO:0000256" key="1">
    <source>
        <dbReference type="ARBA" id="ARBA00004173"/>
    </source>
</evidence>
<dbReference type="GeneID" id="30018461"/>
<dbReference type="PANTHER" id="PTHR48182:SF2">
    <property type="entry name" value="PROTEIN SERAC1"/>
    <property type="match status" value="1"/>
</dbReference>
<evidence type="ECO:0000256" key="4">
    <source>
        <dbReference type="ARBA" id="ARBA00022824"/>
    </source>
</evidence>
<feature type="compositionally biased region" description="Polar residues" evidence="7">
    <location>
        <begin position="15"/>
        <end position="28"/>
    </location>
</feature>
<evidence type="ECO:0000256" key="3">
    <source>
        <dbReference type="ARBA" id="ARBA00004370"/>
    </source>
</evidence>
<organism evidence="8 9">
    <name type="scientific">Cordyceps fumosorosea (strain ARSEF 2679)</name>
    <name type="common">Isaria fumosorosea</name>
    <dbReference type="NCBI Taxonomy" id="1081104"/>
    <lineage>
        <taxon>Eukaryota</taxon>
        <taxon>Fungi</taxon>
        <taxon>Dikarya</taxon>
        <taxon>Ascomycota</taxon>
        <taxon>Pezizomycotina</taxon>
        <taxon>Sordariomycetes</taxon>
        <taxon>Hypocreomycetidae</taxon>
        <taxon>Hypocreales</taxon>
        <taxon>Cordycipitaceae</taxon>
        <taxon>Cordyceps</taxon>
    </lineage>
</organism>
<dbReference type="SUPFAM" id="SSF53474">
    <property type="entry name" value="alpha/beta-Hydrolases"/>
    <property type="match status" value="1"/>
</dbReference>
<feature type="region of interest" description="Disordered" evidence="7">
    <location>
        <begin position="1"/>
        <end position="28"/>
    </location>
</feature>
<keyword evidence="5" id="KW-0496">Mitochondrion</keyword>
<dbReference type="EMBL" id="AZHB01000003">
    <property type="protein sequence ID" value="OAA71618.1"/>
    <property type="molecule type" value="Genomic_DNA"/>
</dbReference>
<evidence type="ECO:0000313" key="9">
    <source>
        <dbReference type="Proteomes" id="UP000076744"/>
    </source>
</evidence>
<keyword evidence="4" id="KW-0256">Endoplasmic reticulum</keyword>
<name>A0A168CP68_CORFA</name>
<keyword evidence="6" id="KW-0472">Membrane</keyword>
<keyword evidence="9" id="KW-1185">Reference proteome</keyword>
<dbReference type="Proteomes" id="UP000076744">
    <property type="component" value="Unassembled WGS sequence"/>
</dbReference>
<dbReference type="STRING" id="1081104.A0A168CP68"/>
<dbReference type="InterPro" id="IPR052374">
    <property type="entry name" value="SERAC1"/>
</dbReference>
<evidence type="ECO:0000256" key="6">
    <source>
        <dbReference type="ARBA" id="ARBA00023136"/>
    </source>
</evidence>
<gene>
    <name evidence="8" type="ORF">ISF_02169</name>
</gene>